<evidence type="ECO:0000256" key="4">
    <source>
        <dbReference type="ARBA" id="ARBA00022840"/>
    </source>
</evidence>
<dbReference type="CDD" id="cd00180">
    <property type="entry name" value="PKc"/>
    <property type="match status" value="1"/>
</dbReference>
<dbReference type="AlphaFoldDB" id="A0A4Y7Q6U1"/>
<sequence length="552" mass="61872">MTEDRKHANSDRSRFNGRVEADVKRFEGATGRVVIGVDYHKNMKLLEKANNVVGMTRRGRSENFKTIALMANPDGTSVDPKNDDGTIIRNYRNGAGHINDCSSSSHDYSQHANVGTHRNELYGNGDDKSLERIASLTALILQDLSNYPSEAEKYLDGVIQKLYKKCALIRDTVGDSEAYIPANKWLKNTQNMFKHHLSSTGKELYEIESEFKDAREKRTHALAPLISLTGSTQRFIDEYGVEATELNVDTLTKTYSDKAVLVDKFKIVEIQGLPSSESKLITKIGDPNAACGLTYKVEDAEGKPYVVKHIRADGKDATTCLRYIREVRAWRLLNHKNILPFHGMRPLFFKGRFPGLVSQWCNGGDITAYLEAHPDTTMETRLFFVSEAAEGLNHLHSKGIIHNDLKAQNIVIHENGRNRQVYVCDFGSSRVMDNVRGTTTSRACSALFLAPEVALKLAPQSPASDIFSFGCVFLQVLYNETPYHDLSSDELKQARKDGKGPETYFTQPLMESVPADSVDFMTGCWDAVPSRRYSASEVVKHLEYVKKKIIVT</sequence>
<dbReference type="Gene3D" id="1.10.510.10">
    <property type="entry name" value="Transferase(Phosphotransferase) domain 1"/>
    <property type="match status" value="1"/>
</dbReference>
<dbReference type="STRING" id="50990.A0A4Y7Q6U1"/>
<keyword evidence="3 6" id="KW-0418">Kinase</keyword>
<evidence type="ECO:0000256" key="2">
    <source>
        <dbReference type="ARBA" id="ARBA00022741"/>
    </source>
</evidence>
<keyword evidence="2" id="KW-0547">Nucleotide-binding</keyword>
<feature type="domain" description="Protein kinase" evidence="5">
    <location>
        <begin position="278"/>
        <end position="544"/>
    </location>
</feature>
<dbReference type="PROSITE" id="PS50011">
    <property type="entry name" value="PROTEIN_KINASE_DOM"/>
    <property type="match status" value="1"/>
</dbReference>
<dbReference type="Proteomes" id="UP000294933">
    <property type="component" value="Unassembled WGS sequence"/>
</dbReference>
<proteinExistence type="predicted"/>
<evidence type="ECO:0000313" key="7">
    <source>
        <dbReference type="Proteomes" id="UP000294933"/>
    </source>
</evidence>
<name>A0A4Y7Q6U1_9AGAM</name>
<dbReference type="Gene3D" id="3.30.200.20">
    <property type="entry name" value="Phosphorylase Kinase, domain 1"/>
    <property type="match status" value="1"/>
</dbReference>
<dbReference type="GO" id="GO:0004674">
    <property type="term" value="F:protein serine/threonine kinase activity"/>
    <property type="evidence" value="ECO:0007669"/>
    <property type="project" value="TreeGrafter"/>
</dbReference>
<keyword evidence="4" id="KW-0067">ATP-binding</keyword>
<dbReference type="PANTHER" id="PTHR44329">
    <property type="entry name" value="SERINE/THREONINE-PROTEIN KINASE TNNI3K-RELATED"/>
    <property type="match status" value="1"/>
</dbReference>
<protein>
    <submittedName>
        <fullName evidence="6">Kinase-like protein</fullName>
    </submittedName>
</protein>
<dbReference type="InterPro" id="IPR008271">
    <property type="entry name" value="Ser/Thr_kinase_AS"/>
</dbReference>
<dbReference type="InterPro" id="IPR051681">
    <property type="entry name" value="Ser/Thr_Kinases-Pseudokinases"/>
</dbReference>
<evidence type="ECO:0000259" key="5">
    <source>
        <dbReference type="PROSITE" id="PS50011"/>
    </source>
</evidence>
<dbReference type="VEuPathDB" id="FungiDB:BD410DRAFT_861148"/>
<evidence type="ECO:0000256" key="3">
    <source>
        <dbReference type="ARBA" id="ARBA00022777"/>
    </source>
</evidence>
<gene>
    <name evidence="6" type="ORF">BD410DRAFT_861148</name>
</gene>
<keyword evidence="1" id="KW-0808">Transferase</keyword>
<organism evidence="6 7">
    <name type="scientific">Rickenella mellea</name>
    <dbReference type="NCBI Taxonomy" id="50990"/>
    <lineage>
        <taxon>Eukaryota</taxon>
        <taxon>Fungi</taxon>
        <taxon>Dikarya</taxon>
        <taxon>Basidiomycota</taxon>
        <taxon>Agaricomycotina</taxon>
        <taxon>Agaricomycetes</taxon>
        <taxon>Hymenochaetales</taxon>
        <taxon>Rickenellaceae</taxon>
        <taxon>Rickenella</taxon>
    </lineage>
</organism>
<dbReference type="SUPFAM" id="SSF56112">
    <property type="entry name" value="Protein kinase-like (PK-like)"/>
    <property type="match status" value="1"/>
</dbReference>
<dbReference type="PANTHER" id="PTHR44329:SF288">
    <property type="entry name" value="MITOGEN-ACTIVATED PROTEIN KINASE KINASE KINASE 20"/>
    <property type="match status" value="1"/>
</dbReference>
<dbReference type="SMART" id="SM00220">
    <property type="entry name" value="S_TKc"/>
    <property type="match status" value="1"/>
</dbReference>
<dbReference type="EMBL" id="ML170174">
    <property type="protein sequence ID" value="TDL22599.1"/>
    <property type="molecule type" value="Genomic_DNA"/>
</dbReference>
<dbReference type="InterPro" id="IPR011009">
    <property type="entry name" value="Kinase-like_dom_sf"/>
</dbReference>
<dbReference type="GO" id="GO:0005524">
    <property type="term" value="F:ATP binding"/>
    <property type="evidence" value="ECO:0007669"/>
    <property type="project" value="UniProtKB-KW"/>
</dbReference>
<dbReference type="OrthoDB" id="2802511at2759"/>
<dbReference type="InterPro" id="IPR000719">
    <property type="entry name" value="Prot_kinase_dom"/>
</dbReference>
<accession>A0A4Y7Q6U1</accession>
<keyword evidence="7" id="KW-1185">Reference proteome</keyword>
<dbReference type="PROSITE" id="PS00108">
    <property type="entry name" value="PROTEIN_KINASE_ST"/>
    <property type="match status" value="1"/>
</dbReference>
<dbReference type="Pfam" id="PF00069">
    <property type="entry name" value="Pkinase"/>
    <property type="match status" value="1"/>
</dbReference>
<evidence type="ECO:0000313" key="6">
    <source>
        <dbReference type="EMBL" id="TDL22599.1"/>
    </source>
</evidence>
<evidence type="ECO:0000256" key="1">
    <source>
        <dbReference type="ARBA" id="ARBA00022679"/>
    </source>
</evidence>
<reference evidence="6 7" key="1">
    <citation type="submission" date="2018-06" db="EMBL/GenBank/DDBJ databases">
        <title>A transcriptomic atlas of mushroom development highlights an independent origin of complex multicellularity.</title>
        <authorList>
            <consortium name="DOE Joint Genome Institute"/>
            <person name="Krizsan K."/>
            <person name="Almasi E."/>
            <person name="Merenyi Z."/>
            <person name="Sahu N."/>
            <person name="Viragh M."/>
            <person name="Koszo T."/>
            <person name="Mondo S."/>
            <person name="Kiss B."/>
            <person name="Balint B."/>
            <person name="Kues U."/>
            <person name="Barry K."/>
            <person name="Hegedus J.C."/>
            <person name="Henrissat B."/>
            <person name="Johnson J."/>
            <person name="Lipzen A."/>
            <person name="Ohm R."/>
            <person name="Nagy I."/>
            <person name="Pangilinan J."/>
            <person name="Yan J."/>
            <person name="Xiong Y."/>
            <person name="Grigoriev I.V."/>
            <person name="Hibbett D.S."/>
            <person name="Nagy L.G."/>
        </authorList>
    </citation>
    <scope>NUCLEOTIDE SEQUENCE [LARGE SCALE GENOMIC DNA]</scope>
    <source>
        <strain evidence="6 7">SZMC22713</strain>
    </source>
</reference>